<geneLocation type="plasmid" evidence="3">
    <name>pCBMA213_1</name>
</geneLocation>
<name>A0A343VRM0_9MYCO</name>
<dbReference type="InterPro" id="IPR001254">
    <property type="entry name" value="Trypsin_dom"/>
</dbReference>
<keyword evidence="3" id="KW-0614">Plasmid</keyword>
<evidence type="ECO:0000256" key="1">
    <source>
        <dbReference type="SAM" id="SignalP"/>
    </source>
</evidence>
<dbReference type="EMBL" id="MF600313">
    <property type="protein sequence ID" value="AVN58544.1"/>
    <property type="molecule type" value="Genomic_DNA"/>
</dbReference>
<feature type="signal peptide" evidence="1">
    <location>
        <begin position="1"/>
        <end position="24"/>
    </location>
</feature>
<proteinExistence type="predicted"/>
<gene>
    <name evidence="3" type="ORF">B5P44_p00249</name>
</gene>
<organism evidence="3">
    <name type="scientific">Mycolicibacterium sp. CBMA 213</name>
    <dbReference type="NCBI Taxonomy" id="1968788"/>
    <lineage>
        <taxon>Bacteria</taxon>
        <taxon>Bacillati</taxon>
        <taxon>Actinomycetota</taxon>
        <taxon>Actinomycetes</taxon>
        <taxon>Mycobacteriales</taxon>
        <taxon>Mycobacteriaceae</taxon>
        <taxon>Mycolicibacterium</taxon>
    </lineage>
</organism>
<dbReference type="GO" id="GO:0006508">
    <property type="term" value="P:proteolysis"/>
    <property type="evidence" value="ECO:0007669"/>
    <property type="project" value="InterPro"/>
</dbReference>
<evidence type="ECO:0000259" key="2">
    <source>
        <dbReference type="Pfam" id="PF00089"/>
    </source>
</evidence>
<accession>A0A343VRM0</accession>
<feature type="domain" description="Peptidase S1" evidence="2">
    <location>
        <begin position="51"/>
        <end position="194"/>
    </location>
</feature>
<feature type="chain" id="PRO_5016732385" description="Peptidase S1 domain-containing protein" evidence="1">
    <location>
        <begin position="25"/>
        <end position="220"/>
    </location>
</feature>
<dbReference type="GO" id="GO:0004252">
    <property type="term" value="F:serine-type endopeptidase activity"/>
    <property type="evidence" value="ECO:0007669"/>
    <property type="project" value="InterPro"/>
</dbReference>
<keyword evidence="1" id="KW-0732">Signal</keyword>
<reference evidence="3" key="1">
    <citation type="journal article" date="2018" name="Front. Microbiol.">
        <title>Beyond the Limits: tRNA Array Units in Mycobacterium Genomes.</title>
        <authorList>
            <person name="Morgado S.M."/>
            <person name="Vicente A.C."/>
        </authorList>
    </citation>
    <scope>NUCLEOTIDE SEQUENCE</scope>
    <source>
        <strain evidence="3">CBMA 213</strain>
        <plasmid evidence="3">pCBMA213_1</plasmid>
    </source>
</reference>
<dbReference type="InterPro" id="IPR043504">
    <property type="entry name" value="Peptidase_S1_PA_chymotrypsin"/>
</dbReference>
<evidence type="ECO:0000313" key="3">
    <source>
        <dbReference type="EMBL" id="AVN58544.1"/>
    </source>
</evidence>
<sequence>MVFRALLVALTLASGLMGAPPAAATGVAGPVVPGATLRVWNTNTTDDGICTAGFLVRNSRGAPVLLDAGHCDQGGPVTMSDANGQQVPVAGFVVSTFDGTENDDTDIAALQISKGIAAQADIGGAIPVAGWTSAIAPGDVLCKIGATSGRSCGHVVSVSPSKVKFTAAIEPGDSGGPVYLMNPDGTALAVGITIRKATDDGDAVAELIGPWMRRWSLAIG</sequence>
<dbReference type="AlphaFoldDB" id="A0A343VRM0"/>
<dbReference type="SUPFAM" id="SSF50494">
    <property type="entry name" value="Trypsin-like serine proteases"/>
    <property type="match status" value="1"/>
</dbReference>
<dbReference type="Gene3D" id="2.40.10.10">
    <property type="entry name" value="Trypsin-like serine proteases"/>
    <property type="match status" value="2"/>
</dbReference>
<dbReference type="Pfam" id="PF00089">
    <property type="entry name" value="Trypsin"/>
    <property type="match status" value="1"/>
</dbReference>
<dbReference type="InterPro" id="IPR009003">
    <property type="entry name" value="Peptidase_S1_PA"/>
</dbReference>
<protein>
    <recommendedName>
        <fullName evidence="2">Peptidase S1 domain-containing protein</fullName>
    </recommendedName>
</protein>